<name>A0A8X6YI47_9ARAC</name>
<dbReference type="AlphaFoldDB" id="A0A8X6YI47"/>
<dbReference type="EMBL" id="BMAV01017929">
    <property type="protein sequence ID" value="GFY69989.1"/>
    <property type="molecule type" value="Genomic_DNA"/>
</dbReference>
<comment type="caution">
    <text evidence="1">The sequence shown here is derived from an EMBL/GenBank/DDBJ whole genome shotgun (WGS) entry which is preliminary data.</text>
</comment>
<reference evidence="1" key="1">
    <citation type="submission" date="2020-08" db="EMBL/GenBank/DDBJ databases">
        <title>Multicomponent nature underlies the extraordinary mechanical properties of spider dragline silk.</title>
        <authorList>
            <person name="Kono N."/>
            <person name="Nakamura H."/>
            <person name="Mori M."/>
            <person name="Yoshida Y."/>
            <person name="Ohtoshi R."/>
            <person name="Malay A.D."/>
            <person name="Moran D.A.P."/>
            <person name="Tomita M."/>
            <person name="Numata K."/>
            <person name="Arakawa K."/>
        </authorList>
    </citation>
    <scope>NUCLEOTIDE SEQUENCE</scope>
</reference>
<organism evidence="1 2">
    <name type="scientific">Trichonephila inaurata madagascariensis</name>
    <dbReference type="NCBI Taxonomy" id="2747483"/>
    <lineage>
        <taxon>Eukaryota</taxon>
        <taxon>Metazoa</taxon>
        <taxon>Ecdysozoa</taxon>
        <taxon>Arthropoda</taxon>
        <taxon>Chelicerata</taxon>
        <taxon>Arachnida</taxon>
        <taxon>Araneae</taxon>
        <taxon>Araneomorphae</taxon>
        <taxon>Entelegynae</taxon>
        <taxon>Araneoidea</taxon>
        <taxon>Nephilidae</taxon>
        <taxon>Trichonephila</taxon>
        <taxon>Trichonephila inaurata</taxon>
    </lineage>
</organism>
<protein>
    <submittedName>
        <fullName evidence="1">Uncharacterized protein</fullName>
    </submittedName>
</protein>
<proteinExistence type="predicted"/>
<evidence type="ECO:0000313" key="2">
    <source>
        <dbReference type="Proteomes" id="UP000886998"/>
    </source>
</evidence>
<keyword evidence="2" id="KW-1185">Reference proteome</keyword>
<accession>A0A8X6YI47</accession>
<dbReference type="Proteomes" id="UP000886998">
    <property type="component" value="Unassembled WGS sequence"/>
</dbReference>
<sequence length="88" mass="9552">MPTLRVPKDSASTTYNTSHQPKAIIKSVGLATLISKWASHEIELETDFESPLATTAPHVTCKQDSIAQSPLCKLCDSMKNGHHSFGNT</sequence>
<evidence type="ECO:0000313" key="1">
    <source>
        <dbReference type="EMBL" id="GFY69989.1"/>
    </source>
</evidence>
<gene>
    <name evidence="1" type="ORF">TNIN_113251</name>
</gene>